<dbReference type="EMBL" id="AJWN02000046">
    <property type="protein sequence ID" value="OEE61595.1"/>
    <property type="molecule type" value="Genomic_DNA"/>
</dbReference>
<name>A0A1E5C806_9GAMM</name>
<evidence type="ECO:0000259" key="2">
    <source>
        <dbReference type="Pfam" id="PF00144"/>
    </source>
</evidence>
<dbReference type="GO" id="GO:0016787">
    <property type="term" value="F:hydrolase activity"/>
    <property type="evidence" value="ECO:0007669"/>
    <property type="project" value="UniProtKB-KW"/>
</dbReference>
<keyword evidence="3" id="KW-0378">Hydrolase</keyword>
<feature type="signal peptide" evidence="1">
    <location>
        <begin position="1"/>
        <end position="21"/>
    </location>
</feature>
<evidence type="ECO:0000313" key="3">
    <source>
        <dbReference type="EMBL" id="OEE61595.1"/>
    </source>
</evidence>
<dbReference type="InterPro" id="IPR001466">
    <property type="entry name" value="Beta-lactam-related"/>
</dbReference>
<protein>
    <submittedName>
        <fullName evidence="3">Serine hydrolase</fullName>
    </submittedName>
</protein>
<dbReference type="PANTHER" id="PTHR43283:SF7">
    <property type="entry name" value="BETA-LACTAMASE-RELATED DOMAIN-CONTAINING PROTEIN"/>
    <property type="match status" value="1"/>
</dbReference>
<gene>
    <name evidence="3" type="ORF">A1OK_09565</name>
</gene>
<dbReference type="InterPro" id="IPR012338">
    <property type="entry name" value="Beta-lactam/transpept-like"/>
</dbReference>
<dbReference type="SUPFAM" id="SSF56601">
    <property type="entry name" value="beta-lactamase/transpeptidase-like"/>
    <property type="match status" value="1"/>
</dbReference>
<reference evidence="3 4" key="1">
    <citation type="journal article" date="2012" name="Science">
        <title>Ecological populations of bacteria act as socially cohesive units of antibiotic production and resistance.</title>
        <authorList>
            <person name="Cordero O.X."/>
            <person name="Wildschutte H."/>
            <person name="Kirkup B."/>
            <person name="Proehl S."/>
            <person name="Ngo L."/>
            <person name="Hussain F."/>
            <person name="Le Roux F."/>
            <person name="Mincer T."/>
            <person name="Polz M.F."/>
        </authorList>
    </citation>
    <scope>NUCLEOTIDE SEQUENCE [LARGE SCALE GENOMIC DNA]</scope>
    <source>
        <strain evidence="3 4">FF-454</strain>
    </source>
</reference>
<dbReference type="AlphaFoldDB" id="A0A1E5C806"/>
<comment type="caution">
    <text evidence="3">The sequence shown here is derived from an EMBL/GenBank/DDBJ whole genome shotgun (WGS) entry which is preliminary data.</text>
</comment>
<proteinExistence type="predicted"/>
<keyword evidence="4" id="KW-1185">Reference proteome</keyword>
<evidence type="ECO:0000313" key="4">
    <source>
        <dbReference type="Proteomes" id="UP000095039"/>
    </source>
</evidence>
<feature type="domain" description="Beta-lactamase-related" evidence="2">
    <location>
        <begin position="122"/>
        <end position="435"/>
    </location>
</feature>
<sequence>MKLKPIAIVCSSLIFSSVTFADINPVEKALSVEGAQVTLPVQAAKGAFSPEFIDAARQNLSNFHWQMGGDHALYYNMHMSEFVPTAVSSPAEEYKPLARNIQHQLDNLLVQTESKGELTMADYLADPQFRTQGFVLIHEGKLVYEAYPGMKPTDRHIWASAAKTTVGTVIAMMVEEGKVDPQAPITNYVPELTGTVWDKISVLNVLNHATGLDNEETAESIMNPDSAVVRFFAAAFGSPRYATGELEGWLDVAKDTKEVDDENAGERFSYASMNTMVLTQLIENIEGETWAKVFEDRVWSKVTARQPMLTNLTPDGMAISVGLMSSTMEDMARWGALFTPSWSAVATEPVVSQAVIDRIHQGGDAKAYIGTTKEASSQHAFNEKAQYNSYQFDYIFDDGAMAKSGNLGQFIYIDPARDFVGVMYSNNPYHSGFGENKGPALMRAAAKALADK</sequence>
<dbReference type="InterPro" id="IPR050789">
    <property type="entry name" value="Diverse_Enzym_Activities"/>
</dbReference>
<accession>A0A1E5C806</accession>
<organism evidence="3 4">
    <name type="scientific">Enterovibrio norvegicus FF-454</name>
    <dbReference type="NCBI Taxonomy" id="1185651"/>
    <lineage>
        <taxon>Bacteria</taxon>
        <taxon>Pseudomonadati</taxon>
        <taxon>Pseudomonadota</taxon>
        <taxon>Gammaproteobacteria</taxon>
        <taxon>Vibrionales</taxon>
        <taxon>Vibrionaceae</taxon>
        <taxon>Enterovibrio</taxon>
    </lineage>
</organism>
<feature type="chain" id="PRO_5009172498" evidence="1">
    <location>
        <begin position="22"/>
        <end position="452"/>
    </location>
</feature>
<dbReference type="PANTHER" id="PTHR43283">
    <property type="entry name" value="BETA-LACTAMASE-RELATED"/>
    <property type="match status" value="1"/>
</dbReference>
<dbReference type="Proteomes" id="UP000095039">
    <property type="component" value="Unassembled WGS sequence"/>
</dbReference>
<dbReference type="RefSeq" id="WP_016960001.1">
    <property type="nucleotide sequence ID" value="NZ_AJWN02000046.1"/>
</dbReference>
<evidence type="ECO:0000256" key="1">
    <source>
        <dbReference type="SAM" id="SignalP"/>
    </source>
</evidence>
<dbReference type="Gene3D" id="3.40.710.10">
    <property type="entry name" value="DD-peptidase/beta-lactamase superfamily"/>
    <property type="match status" value="1"/>
</dbReference>
<keyword evidence="1" id="KW-0732">Signal</keyword>
<dbReference type="Pfam" id="PF00144">
    <property type="entry name" value="Beta-lactamase"/>
    <property type="match status" value="1"/>
</dbReference>